<dbReference type="RefSeq" id="WP_176764017.1">
    <property type="nucleotide sequence ID" value="NZ_FNAG01000002.1"/>
</dbReference>
<gene>
    <name evidence="1" type="ORF">SAMN04488509_10287</name>
</gene>
<accession>A0A1G6TZH2</accession>
<evidence type="ECO:0000313" key="2">
    <source>
        <dbReference type="Proteomes" id="UP000199603"/>
    </source>
</evidence>
<dbReference type="Proteomes" id="UP000199603">
    <property type="component" value="Unassembled WGS sequence"/>
</dbReference>
<reference evidence="1 2" key="1">
    <citation type="submission" date="2016-10" db="EMBL/GenBank/DDBJ databases">
        <authorList>
            <person name="de Groot N.N."/>
        </authorList>
    </citation>
    <scope>NUCLEOTIDE SEQUENCE [LARGE SCALE GENOMIC DNA]</scope>
    <source>
        <strain evidence="1 2">DSM 16957</strain>
    </source>
</reference>
<evidence type="ECO:0000313" key="1">
    <source>
        <dbReference type="EMBL" id="SDD34473.1"/>
    </source>
</evidence>
<dbReference type="EMBL" id="FNAG01000002">
    <property type="protein sequence ID" value="SDD34473.1"/>
    <property type="molecule type" value="Genomic_DNA"/>
</dbReference>
<protein>
    <submittedName>
        <fullName evidence="1">Uncharacterized protein</fullName>
    </submittedName>
</protein>
<keyword evidence="2" id="KW-1185">Reference proteome</keyword>
<proteinExistence type="predicted"/>
<name>A0A1G6TZH2_9GAMM</name>
<dbReference type="AlphaFoldDB" id="A0A1G6TZH2"/>
<organism evidence="1 2">
    <name type="scientific">Aquimonas voraii</name>
    <dbReference type="NCBI Taxonomy" id="265719"/>
    <lineage>
        <taxon>Bacteria</taxon>
        <taxon>Pseudomonadati</taxon>
        <taxon>Pseudomonadota</taxon>
        <taxon>Gammaproteobacteria</taxon>
        <taxon>Lysobacterales</taxon>
        <taxon>Lysobacteraceae</taxon>
        <taxon>Aquimonas</taxon>
    </lineage>
</organism>
<sequence length="53" mass="5795">MTCPEHNGAYERRSGRLQVFDRVPAAPGSVAYVARESIELPRNPAIHADGFGQ</sequence>